<evidence type="ECO:0008006" key="5">
    <source>
        <dbReference type="Google" id="ProtNLM"/>
    </source>
</evidence>
<evidence type="ECO:0000259" key="2">
    <source>
        <dbReference type="Pfam" id="PF14870"/>
    </source>
</evidence>
<proteinExistence type="predicted"/>
<dbReference type="Pfam" id="PF14870">
    <property type="entry name" value="PSII_BNR"/>
    <property type="match status" value="1"/>
</dbReference>
<dbReference type="EMBL" id="LJUO01000170">
    <property type="protein sequence ID" value="KPK68396.1"/>
    <property type="molecule type" value="Genomic_DNA"/>
</dbReference>
<evidence type="ECO:0000259" key="1">
    <source>
        <dbReference type="Pfam" id="PF13860"/>
    </source>
</evidence>
<evidence type="ECO:0000313" key="3">
    <source>
        <dbReference type="EMBL" id="KPK68396.1"/>
    </source>
</evidence>
<feature type="domain" description="Photosynthesis system II assembly factor Ycf48/Hcf136-like" evidence="2">
    <location>
        <begin position="8"/>
        <end position="76"/>
    </location>
</feature>
<dbReference type="InterPro" id="IPR025965">
    <property type="entry name" value="FlgD/Vpr_Ig-like"/>
</dbReference>
<dbReference type="SUPFAM" id="SSF110296">
    <property type="entry name" value="Oligoxyloglucan reducing end-specific cellobiohydrolase"/>
    <property type="match status" value="1"/>
</dbReference>
<dbReference type="Gene3D" id="2.60.40.4070">
    <property type="match status" value="1"/>
</dbReference>
<gene>
    <name evidence="3" type="ORF">AMJ87_11970</name>
</gene>
<feature type="non-terminal residue" evidence="3">
    <location>
        <position position="1"/>
    </location>
</feature>
<evidence type="ECO:0000313" key="4">
    <source>
        <dbReference type="Proteomes" id="UP000051096"/>
    </source>
</evidence>
<sequence>SVHTGSPYSFSKIQFVDTENGYIAGGNISNGMILHTSDGGQTWNPQNTGNAKFLYSLHFTDPDTGYAVGYDGTIIHTTNGGMGVVEYEKDNAPPERVFIRIAPNPFIGQTKLTYNLTQPSEVRLRVYNTLGELVTVIHDGYQTARTHTVAWDAQDHTGTLLSNGVYYVVLEAMQEGQILTSTQKLIIQR</sequence>
<protein>
    <recommendedName>
        <fullName evidence="5">FlgD Ig-like domain-containing protein</fullName>
    </recommendedName>
</protein>
<dbReference type="InterPro" id="IPR026444">
    <property type="entry name" value="Secre_tail"/>
</dbReference>
<accession>A0A0S8G950</accession>
<dbReference type="PANTHER" id="PTHR47199:SF2">
    <property type="entry name" value="PHOTOSYSTEM II STABILITY_ASSEMBLY FACTOR HCF136, CHLOROPLASTIC"/>
    <property type="match status" value="1"/>
</dbReference>
<comment type="caution">
    <text evidence="3">The sequence shown here is derived from an EMBL/GenBank/DDBJ whole genome shotgun (WGS) entry which is preliminary data.</text>
</comment>
<dbReference type="AlphaFoldDB" id="A0A0S8G950"/>
<feature type="domain" description="FlgD/Vpr Ig-like" evidence="1">
    <location>
        <begin position="110"/>
        <end position="175"/>
    </location>
</feature>
<dbReference type="PANTHER" id="PTHR47199">
    <property type="entry name" value="PHOTOSYSTEM II STABILITY/ASSEMBLY FACTOR HCF136, CHLOROPLASTIC"/>
    <property type="match status" value="1"/>
</dbReference>
<organism evidence="3 4">
    <name type="scientific">candidate division WOR_3 bacterium SM23_60</name>
    <dbReference type="NCBI Taxonomy" id="1703780"/>
    <lineage>
        <taxon>Bacteria</taxon>
        <taxon>Bacteria division WOR-3</taxon>
    </lineage>
</organism>
<dbReference type="Pfam" id="PF13860">
    <property type="entry name" value="FlgD_ig"/>
    <property type="match status" value="1"/>
</dbReference>
<dbReference type="Proteomes" id="UP000051096">
    <property type="component" value="Unassembled WGS sequence"/>
</dbReference>
<reference evidence="3 4" key="1">
    <citation type="journal article" date="2015" name="Microbiome">
        <title>Genomic resolution of linkages in carbon, nitrogen, and sulfur cycling among widespread estuary sediment bacteria.</title>
        <authorList>
            <person name="Baker B.J."/>
            <person name="Lazar C.S."/>
            <person name="Teske A.P."/>
            <person name="Dick G.J."/>
        </authorList>
    </citation>
    <scope>NUCLEOTIDE SEQUENCE [LARGE SCALE GENOMIC DNA]</scope>
    <source>
        <strain evidence="3">SM23_60</strain>
    </source>
</reference>
<dbReference type="NCBIfam" id="TIGR04183">
    <property type="entry name" value="Por_Secre_tail"/>
    <property type="match status" value="1"/>
</dbReference>
<dbReference type="InterPro" id="IPR028203">
    <property type="entry name" value="PSII_CF48-like_dom"/>
</dbReference>
<name>A0A0S8G950_UNCW3</name>